<feature type="transmembrane region" description="Helical" evidence="11">
    <location>
        <begin position="206"/>
        <end position="224"/>
    </location>
</feature>
<keyword evidence="14" id="KW-1185">Reference proteome</keyword>
<evidence type="ECO:0000256" key="8">
    <source>
        <dbReference type="ARBA" id="ARBA00023136"/>
    </source>
</evidence>
<dbReference type="OrthoDB" id="1880850at2759"/>
<dbReference type="SMART" id="SM01205">
    <property type="entry name" value="FKS1_dom1"/>
    <property type="match status" value="1"/>
</dbReference>
<evidence type="ECO:0000313" key="13">
    <source>
        <dbReference type="EMBL" id="CAB9502960.1"/>
    </source>
</evidence>
<name>A0A9N8H877_9STRA</name>
<dbReference type="EC" id="2.4.1.34" evidence="3"/>
<evidence type="ECO:0000256" key="3">
    <source>
        <dbReference type="ARBA" id="ARBA00012589"/>
    </source>
</evidence>
<evidence type="ECO:0000256" key="1">
    <source>
        <dbReference type="ARBA" id="ARBA00004141"/>
    </source>
</evidence>
<proteinExistence type="inferred from homology"/>
<feature type="transmembrane region" description="Helical" evidence="11">
    <location>
        <begin position="532"/>
        <end position="553"/>
    </location>
</feature>
<dbReference type="GO" id="GO:0003843">
    <property type="term" value="F:1,3-beta-D-glucan synthase activity"/>
    <property type="evidence" value="ECO:0007669"/>
    <property type="project" value="UniProtKB-EC"/>
</dbReference>
<evidence type="ECO:0000256" key="6">
    <source>
        <dbReference type="ARBA" id="ARBA00022692"/>
    </source>
</evidence>
<feature type="transmembrane region" description="Helical" evidence="11">
    <location>
        <begin position="1747"/>
        <end position="1766"/>
    </location>
</feature>
<dbReference type="PANTHER" id="PTHR12741">
    <property type="entry name" value="LYST-INTERACTING PROTEIN LIP5 DOPAMINE RESPONSIVE PROTEIN DRG-1"/>
    <property type="match status" value="1"/>
</dbReference>
<comment type="similarity">
    <text evidence="2">Belongs to the glycosyltransferase 48 family.</text>
</comment>
<dbReference type="InterPro" id="IPR026899">
    <property type="entry name" value="FKS1-like_dom1"/>
</dbReference>
<feature type="transmembrane region" description="Helical" evidence="11">
    <location>
        <begin position="1623"/>
        <end position="1641"/>
    </location>
</feature>
<feature type="transmembrane region" description="Helical" evidence="11">
    <location>
        <begin position="1874"/>
        <end position="1896"/>
    </location>
</feature>
<accession>A0A9N8H877</accession>
<feature type="transmembrane region" description="Helical" evidence="11">
    <location>
        <begin position="1653"/>
        <end position="1674"/>
    </location>
</feature>
<feature type="transmembrane region" description="Helical" evidence="11">
    <location>
        <begin position="20"/>
        <end position="42"/>
    </location>
</feature>
<feature type="transmembrane region" description="Helical" evidence="11">
    <location>
        <begin position="1932"/>
        <end position="1954"/>
    </location>
</feature>
<evidence type="ECO:0000256" key="5">
    <source>
        <dbReference type="ARBA" id="ARBA00022679"/>
    </source>
</evidence>
<feature type="transmembrane region" description="Helical" evidence="11">
    <location>
        <begin position="1908"/>
        <end position="1926"/>
    </location>
</feature>
<dbReference type="InterPro" id="IPR003440">
    <property type="entry name" value="Glyco_trans_48_dom"/>
</dbReference>
<comment type="subcellular location">
    <subcellularLocation>
        <location evidence="1">Membrane</location>
        <topology evidence="1">Multi-pass membrane protein</topology>
    </subcellularLocation>
</comment>
<keyword evidence="5" id="KW-0808">Transferase</keyword>
<dbReference type="PANTHER" id="PTHR12741:SF48">
    <property type="entry name" value="1,3-BETA-GLUCAN SYNTHASE COMPONENT FKS1-RELATED"/>
    <property type="match status" value="1"/>
</dbReference>
<feature type="transmembrane region" description="Helical" evidence="11">
    <location>
        <begin position="1772"/>
        <end position="1790"/>
    </location>
</feature>
<evidence type="ECO:0000259" key="12">
    <source>
        <dbReference type="SMART" id="SM01205"/>
    </source>
</evidence>
<feature type="transmembrane region" description="Helical" evidence="11">
    <location>
        <begin position="604"/>
        <end position="623"/>
    </location>
</feature>
<feature type="transmembrane region" description="Helical" evidence="11">
    <location>
        <begin position="49"/>
        <end position="67"/>
    </location>
</feature>
<gene>
    <name evidence="13" type="ORF">SEMRO_151_G069290.1</name>
</gene>
<feature type="transmembrane region" description="Helical" evidence="11">
    <location>
        <begin position="1842"/>
        <end position="1862"/>
    </location>
</feature>
<dbReference type="Pfam" id="PF02364">
    <property type="entry name" value="Glucan_synthase"/>
    <property type="match status" value="1"/>
</dbReference>
<evidence type="ECO:0000256" key="2">
    <source>
        <dbReference type="ARBA" id="ARBA00009040"/>
    </source>
</evidence>
<feature type="transmembrane region" description="Helical" evidence="11">
    <location>
        <begin position="559"/>
        <end position="584"/>
    </location>
</feature>
<feature type="transmembrane region" description="Helical" evidence="11">
    <location>
        <begin position="128"/>
        <end position="146"/>
    </location>
</feature>
<comment type="caution">
    <text evidence="13">The sequence shown here is derived from an EMBL/GenBank/DDBJ whole genome shotgun (WGS) entry which is preliminary data.</text>
</comment>
<keyword evidence="8 11" id="KW-0472">Membrane</keyword>
<feature type="transmembrane region" description="Helical" evidence="11">
    <location>
        <begin position="1680"/>
        <end position="1701"/>
    </location>
</feature>
<feature type="region of interest" description="Disordered" evidence="10">
    <location>
        <begin position="1030"/>
        <end position="1067"/>
    </location>
</feature>
<evidence type="ECO:0000313" key="14">
    <source>
        <dbReference type="Proteomes" id="UP001153069"/>
    </source>
</evidence>
<evidence type="ECO:0000256" key="7">
    <source>
        <dbReference type="ARBA" id="ARBA00022989"/>
    </source>
</evidence>
<dbReference type="GO" id="GO:0006075">
    <property type="term" value="P:(1-&gt;3)-beta-D-glucan biosynthetic process"/>
    <property type="evidence" value="ECO:0007669"/>
    <property type="project" value="InterPro"/>
</dbReference>
<comment type="catalytic activity">
    <reaction evidence="9">
        <text>[(1-&gt;3)-beta-D-glucosyl](n) + UDP-alpha-D-glucose = [(1-&gt;3)-beta-D-glucosyl](n+1) + UDP + H(+)</text>
        <dbReference type="Rhea" id="RHEA:21476"/>
        <dbReference type="Rhea" id="RHEA-COMP:11146"/>
        <dbReference type="Rhea" id="RHEA-COMP:14303"/>
        <dbReference type="ChEBI" id="CHEBI:15378"/>
        <dbReference type="ChEBI" id="CHEBI:37671"/>
        <dbReference type="ChEBI" id="CHEBI:58223"/>
        <dbReference type="ChEBI" id="CHEBI:58885"/>
        <dbReference type="EC" id="2.4.1.34"/>
    </reaction>
</comment>
<keyword evidence="4" id="KW-0328">Glycosyltransferase</keyword>
<evidence type="ECO:0000256" key="4">
    <source>
        <dbReference type="ARBA" id="ARBA00022676"/>
    </source>
</evidence>
<dbReference type="EMBL" id="CAICTM010000150">
    <property type="protein sequence ID" value="CAB9502960.1"/>
    <property type="molecule type" value="Genomic_DNA"/>
</dbReference>
<sequence>MSDDAVSVDESDSSAFMDEMASYLYLTIRLVGALVAVYCGSFASSQSRLFSGLNTAALAGFLSFTFLEPLFEPVGLELAKVALCVLAISGGLVGLSLGVLLPTVFPGACFGASLALLIGSFGVASVPLYFPIVGGGLALACAIASVRCCTKFMVVFASVLEGGAVVCALVLKAVLPHIMDVARGYPYYPHDDHGSFPFGLPIPREVVLALVWVAASLLVFAAIVHRDGNCSYLDIRAMFRRGYKAVPTSEASNGSRSKPTLLRDPPAVAHDAYNMFDPANLPPRLAEYANMVYSACEDLGNFFGFQDSSVRNQAEHLLILLSNNRRYMSSHILPPSVQPPSPIHALHAKVFSNYVKWCRAMGVPPHFSKMNTSMNAPPAVASRVVDLVLFFCIWGEGSNLRHMPECLWFLYHKTMEEYIKSEGYTQTRSLYAGHFLDFVVTPLYEICSNNMKKNADHQDKRNYDDINEFFWSRNCLKYHYSTGDAKDMTDIEGDGNVLGPLPGESLPPVAEALAKAPKTFLEKRSWLRGMLALNRILEWHIVTFYLLAVIAFARELVWGWVYSLQVASGVFWIFNALHLFWALLEVWSSYPGIHLSGTEVCGSVFILVARFLTLVYQTLYIMWAFSPQKGVYLGIEADTTFWWWQYIWLSLLIMVPYCIETLLQFWPSLTTAICTSQNDYVQSFLNMLYPLSRLYVGKEVHESVGHSAVYIIYWLTLMAWKLFFSYIFEVYSMVLPSLELTDDYVNYPNQSFMKMFVLLLMRWLPQFIVYLIDMSIWYAAWQAFVGTSVGFSDHLGDVRSIDDIRQNFGKAPENFCKKMLSPDAGSRRGSSASFLGTSSGNMTSEGSSLLGSDPQKLQSYVNRLLDVRIQKWVMFSAAWNEIIDYFRQEDIVSNDESDNLKFSQFDGFSQAIYLPVFQTAGVIDDVMSELERPSDEYKDPKTGVVTDESFFKPIIEHVTMQTAVSEVWELGSFLFAQVLGPVHSSDVNAISSTINKWMESSSLTSHMKLEKMRTAMKHFVGAVMTLQKGIGKRKPALKPRSSTKGAGKKPYDIAPFSKGGDRRSTGMRKVVSATSLNSLEDVKPSLDRMEQNPNVVSKQAEIDALRDQVRDKLRNVTHALKGLLISTDSNDESRDVLDRLTFLGSMENGFFWDDHYASDQLDDVSKNVTFKAVLKKIHGLLCMHPDEAEPKSKEVRRRLTFFVNSLFMDMPDAPSIHDMFSWNVLTPYYSEDVTYSKADLEKRSDALGVSTLLYLQTLFRADWNNFLERLGITDEEKIWSKKFVEETRRWASIRAQTLSRTVNGMMYCEKALRLLANLERLDEDTTNDLMGEKFGYVVSCQVYGNMKRNQDPKADDIEALLHRFPHLRVAYIDNIRINRAGASVFYSVLVKSDCKGGIQEIYRVRLPGNPVIGEGKPENQNHAMVFTRGEFLQTIDMNQEGYFEEALKMRNVLQEFAKREGPLPTTILGLREHIFTGSVSSLANYMAMQEMSFVTLGQRVLTRPLHIRLHYGHPDVFDKLFFITRGGISKSSKGINLSEDIFAGYNNTIRGGTVGFKEYVQVGKGRDVGMSQIYKFEAKLSQGAAEQSLSRDVYRMCHRLDFFRLLSFYYGGIGHYFSNVLTILTVYVVVYLMAFLAIFQLEKIGDRVITPMGTIQMLLGGLGLLQTIPLFATLGVERGWIASIQEIFFIFVTGGPLHFMFHIQTKATYMAQTILVGGAKYRATGRGFVTQHTPFDEQYRFFSSSHLYLGVELAACLILVGVYTHAGQYFGRTWSLWLASASFLCSPFWFNPLTFDWNVVVNDYSLWLRWMYGTSGGSQRSWSMWWNEENAFYKKMPLPSKLLFFIKACLYGLMAEGIRRSSLFKSDITLNKPLISIGNVLIFIIGVFIVGRLFTYKESSLPYPIRRTIGILLFSLMVAGVITLLLEDSNFIRYALAAYYAIGAFCMLGLLLGVKIVKIPYMIHDLVCGHIIFIPLFVLAALQLPGHIQTWLLYHNALSTDVVVSDILRYARKTQESGGAEADEDLAEQVAELKKIVQRQEQLLANSGVLGGDATVEGVADILASPKSMEPQVQPSIPAVRTTTGSGRYGRAFSMSGIDVWGDMALGDTSELRQAANMASDNGAHVNAMPATSADGFSFTQPDRMPPR</sequence>
<organism evidence="13 14">
    <name type="scientific">Seminavis robusta</name>
    <dbReference type="NCBI Taxonomy" id="568900"/>
    <lineage>
        <taxon>Eukaryota</taxon>
        <taxon>Sar</taxon>
        <taxon>Stramenopiles</taxon>
        <taxon>Ochrophyta</taxon>
        <taxon>Bacillariophyta</taxon>
        <taxon>Bacillariophyceae</taxon>
        <taxon>Bacillariophycidae</taxon>
        <taxon>Naviculales</taxon>
        <taxon>Naviculaceae</taxon>
        <taxon>Seminavis</taxon>
    </lineage>
</organism>
<feature type="transmembrane region" description="Helical" evidence="11">
    <location>
        <begin position="104"/>
        <end position="122"/>
    </location>
</feature>
<evidence type="ECO:0000256" key="9">
    <source>
        <dbReference type="ARBA" id="ARBA00047777"/>
    </source>
</evidence>
<dbReference type="GO" id="GO:0005886">
    <property type="term" value="C:plasma membrane"/>
    <property type="evidence" value="ECO:0007669"/>
    <property type="project" value="TreeGrafter"/>
</dbReference>
<feature type="transmembrane region" description="Helical" evidence="11">
    <location>
        <begin position="1966"/>
        <end position="1984"/>
    </location>
</feature>
<evidence type="ECO:0000256" key="11">
    <source>
        <dbReference type="SAM" id="Phobius"/>
    </source>
</evidence>
<dbReference type="Pfam" id="PF14288">
    <property type="entry name" value="FKS1_dom1"/>
    <property type="match status" value="1"/>
</dbReference>
<dbReference type="Proteomes" id="UP001153069">
    <property type="component" value="Unassembled WGS sequence"/>
</dbReference>
<dbReference type="GO" id="GO:0000148">
    <property type="term" value="C:1,3-beta-D-glucan synthase complex"/>
    <property type="evidence" value="ECO:0007669"/>
    <property type="project" value="InterPro"/>
</dbReference>
<feature type="transmembrane region" description="Helical" evidence="11">
    <location>
        <begin position="643"/>
        <end position="663"/>
    </location>
</feature>
<keyword evidence="7 11" id="KW-1133">Transmembrane helix</keyword>
<feature type="domain" description="1,3-beta-glucan synthase component FKS1-like" evidence="12">
    <location>
        <begin position="381"/>
        <end position="483"/>
    </location>
</feature>
<keyword evidence="6 11" id="KW-0812">Transmembrane</keyword>
<reference evidence="13" key="1">
    <citation type="submission" date="2020-06" db="EMBL/GenBank/DDBJ databases">
        <authorList>
            <consortium name="Plant Systems Biology data submission"/>
        </authorList>
    </citation>
    <scope>NUCLEOTIDE SEQUENCE</scope>
    <source>
        <strain evidence="13">D6</strain>
    </source>
</reference>
<feature type="transmembrane region" description="Helical" evidence="11">
    <location>
        <begin position="153"/>
        <end position="175"/>
    </location>
</feature>
<evidence type="ECO:0000256" key="10">
    <source>
        <dbReference type="SAM" id="MobiDB-lite"/>
    </source>
</evidence>
<feature type="transmembrane region" description="Helical" evidence="11">
    <location>
        <begin position="79"/>
        <end position="97"/>
    </location>
</feature>
<feature type="transmembrane region" description="Helical" evidence="11">
    <location>
        <begin position="751"/>
        <end position="772"/>
    </location>
</feature>
<protein>
    <recommendedName>
        <fullName evidence="3">1,3-beta-glucan synthase</fullName>
        <ecNumber evidence="3">2.4.1.34</ecNumber>
    </recommendedName>
</protein>